<feature type="transmembrane region" description="Helical" evidence="1">
    <location>
        <begin position="47"/>
        <end position="67"/>
    </location>
</feature>
<sequence length="208" mass="22774">MNTNERRTSKQASVHQRRDAMIALAGFALGLVLAAALTHMPGESTAWAAWIQAFGSIAAIIGSFAVVRYQLKQERARALEEAADRDQRKKNGILELCDLAQEQADAAAAGFQGHVVDELLLLGSYNERFFNETLHALNSLNLYQFGFPEAVSDLIRLKLAYGAIGRAISASRFGDGTEQMTDEALCLDIQASQRLVTEHIQALRQILG</sequence>
<keyword evidence="1" id="KW-1133">Transmembrane helix</keyword>
<evidence type="ECO:0000313" key="3">
    <source>
        <dbReference type="Proteomes" id="UP000218022"/>
    </source>
</evidence>
<comment type="caution">
    <text evidence="2">The sequence shown here is derived from an EMBL/GenBank/DDBJ whole genome shotgun (WGS) entry which is preliminary data.</text>
</comment>
<organism evidence="2 3">
    <name type="scientific">Paraburkholderia acidicola</name>
    <dbReference type="NCBI Taxonomy" id="1912599"/>
    <lineage>
        <taxon>Bacteria</taxon>
        <taxon>Pseudomonadati</taxon>
        <taxon>Pseudomonadota</taxon>
        <taxon>Betaproteobacteria</taxon>
        <taxon>Burkholderiales</taxon>
        <taxon>Burkholderiaceae</taxon>
        <taxon>Paraburkholderia</taxon>
    </lineage>
</organism>
<accession>A0A2A4F2I3</accession>
<dbReference type="RefSeq" id="WP_096718858.1">
    <property type="nucleotide sequence ID" value="NZ_MTZV01000003.1"/>
</dbReference>
<evidence type="ECO:0000313" key="2">
    <source>
        <dbReference type="EMBL" id="PCE26794.1"/>
    </source>
</evidence>
<name>A0A2A4F2I3_9BURK</name>
<reference evidence="2 3" key="1">
    <citation type="submission" date="2017-01" db="EMBL/GenBank/DDBJ databases">
        <title>Whole-Genome Shotgun Sequencing of Two beta-Proteobacterial Species in Search of the Bulgecin Biosynthetic Cluster.</title>
        <authorList>
            <person name="Horsman M.E."/>
            <person name="Marous D.R."/>
            <person name="Li R."/>
            <person name="Oliver R.A."/>
            <person name="Byun B."/>
            <person name="Emrich S.J."/>
            <person name="Boggess B."/>
            <person name="Townsend C.A."/>
            <person name="Mobashery S."/>
        </authorList>
    </citation>
    <scope>NUCLEOTIDE SEQUENCE [LARGE SCALE GENOMIC DNA]</scope>
    <source>
        <strain evidence="2 3">ATCC 31363</strain>
    </source>
</reference>
<evidence type="ECO:0000256" key="1">
    <source>
        <dbReference type="SAM" id="Phobius"/>
    </source>
</evidence>
<protein>
    <submittedName>
        <fullName evidence="2">Uncharacterized protein</fullName>
    </submittedName>
</protein>
<dbReference type="EMBL" id="MTZV01000003">
    <property type="protein sequence ID" value="PCE26794.1"/>
    <property type="molecule type" value="Genomic_DNA"/>
</dbReference>
<proteinExistence type="predicted"/>
<dbReference type="InterPro" id="IPR006311">
    <property type="entry name" value="TAT_signal"/>
</dbReference>
<keyword evidence="1" id="KW-0472">Membrane</keyword>
<keyword evidence="1" id="KW-0812">Transmembrane</keyword>
<dbReference type="PROSITE" id="PS51318">
    <property type="entry name" value="TAT"/>
    <property type="match status" value="1"/>
</dbReference>
<gene>
    <name evidence="2" type="ORF">BWP39_08360</name>
</gene>
<dbReference type="Proteomes" id="UP000218022">
    <property type="component" value="Unassembled WGS sequence"/>
</dbReference>
<feature type="transmembrane region" description="Helical" evidence="1">
    <location>
        <begin position="21"/>
        <end position="41"/>
    </location>
</feature>
<dbReference type="AlphaFoldDB" id="A0A2A4F2I3"/>